<protein>
    <recommendedName>
        <fullName evidence="1">AB hydrolase-1 domain-containing protein</fullName>
    </recommendedName>
</protein>
<dbReference type="PANTHER" id="PTHR10992">
    <property type="entry name" value="METHYLESTERASE FAMILY MEMBER"/>
    <property type="match status" value="1"/>
</dbReference>
<gene>
    <name evidence="2" type="ORF">GIB67_038900</name>
</gene>
<dbReference type="GO" id="GO:0009696">
    <property type="term" value="P:salicylic acid metabolic process"/>
    <property type="evidence" value="ECO:0007669"/>
    <property type="project" value="TreeGrafter"/>
</dbReference>
<evidence type="ECO:0000313" key="2">
    <source>
        <dbReference type="EMBL" id="KAF6144801.1"/>
    </source>
</evidence>
<comment type="caution">
    <text evidence="2">The sequence shown here is derived from an EMBL/GenBank/DDBJ whole genome shotgun (WGS) entry which is preliminary data.</text>
</comment>
<proteinExistence type="predicted"/>
<accession>A0A7J7LQ65</accession>
<dbReference type="InterPro" id="IPR045889">
    <property type="entry name" value="MES/HNL"/>
</dbReference>
<evidence type="ECO:0000259" key="1">
    <source>
        <dbReference type="Pfam" id="PF12697"/>
    </source>
</evidence>
<dbReference type="OrthoDB" id="1263307at2759"/>
<dbReference type="SUPFAM" id="SSF53474">
    <property type="entry name" value="alpha/beta-Hydrolases"/>
    <property type="match status" value="1"/>
</dbReference>
<dbReference type="InterPro" id="IPR029058">
    <property type="entry name" value="AB_hydrolase_fold"/>
</dbReference>
<evidence type="ECO:0000313" key="3">
    <source>
        <dbReference type="Proteomes" id="UP000541444"/>
    </source>
</evidence>
<dbReference type="AlphaFoldDB" id="A0A7J7LQ65"/>
<dbReference type="InterPro" id="IPR000073">
    <property type="entry name" value="AB_hydrolase_1"/>
</dbReference>
<dbReference type="GO" id="GO:0080032">
    <property type="term" value="F:methyl jasmonate esterase activity"/>
    <property type="evidence" value="ECO:0007669"/>
    <property type="project" value="TreeGrafter"/>
</dbReference>
<dbReference type="EMBL" id="JACGCM010002109">
    <property type="protein sequence ID" value="KAF6144801.1"/>
    <property type="molecule type" value="Genomic_DNA"/>
</dbReference>
<dbReference type="GO" id="GO:0080031">
    <property type="term" value="F:methyl salicylate esterase activity"/>
    <property type="evidence" value="ECO:0007669"/>
    <property type="project" value="TreeGrafter"/>
</dbReference>
<reference evidence="2 3" key="1">
    <citation type="journal article" date="2020" name="IScience">
        <title>Genome Sequencing of the Endangered Kingdonia uniflora (Circaeasteraceae, Ranunculales) Reveals Potential Mechanisms of Evolutionary Specialization.</title>
        <authorList>
            <person name="Sun Y."/>
            <person name="Deng T."/>
            <person name="Zhang A."/>
            <person name="Moore M.J."/>
            <person name="Landis J.B."/>
            <person name="Lin N."/>
            <person name="Zhang H."/>
            <person name="Zhang X."/>
            <person name="Huang J."/>
            <person name="Zhang X."/>
            <person name="Sun H."/>
            <person name="Wang H."/>
        </authorList>
    </citation>
    <scope>NUCLEOTIDE SEQUENCE [LARGE SCALE GENOMIC DNA]</scope>
    <source>
        <strain evidence="2">TB1705</strain>
        <tissue evidence="2">Leaf</tissue>
    </source>
</reference>
<sequence length="216" mass="24146">MDSSNPNSVLIFEDYNSPLIDLLSSLAEEEKVVLVGHSAGGVSLTHAIHMFGKKIDLAIYVGAKMLLSGFRTQQDIIDAVPDLSEFGKNIYDLEFGMGRDQPPTSTVIKMEFRQEIIYQISPLEDCSLASMLVKPGPVRAVQGAQFVEGEEVDEIKRMYIKTMHNRMLKPTQQDAMIKRWASSDVFVAESDHSPNFSAPFELFNLLHKACNLHARV</sequence>
<dbReference type="Pfam" id="PF12697">
    <property type="entry name" value="Abhydrolase_6"/>
    <property type="match status" value="1"/>
</dbReference>
<dbReference type="GO" id="GO:0009694">
    <property type="term" value="P:jasmonic acid metabolic process"/>
    <property type="evidence" value="ECO:0007669"/>
    <property type="project" value="TreeGrafter"/>
</dbReference>
<dbReference type="Gene3D" id="3.40.50.1820">
    <property type="entry name" value="alpha/beta hydrolase"/>
    <property type="match status" value="1"/>
</dbReference>
<feature type="domain" description="AB hydrolase-1" evidence="1">
    <location>
        <begin position="15"/>
        <end position="203"/>
    </location>
</feature>
<dbReference type="GO" id="GO:0080030">
    <property type="term" value="F:methyl indole-3-acetate esterase activity"/>
    <property type="evidence" value="ECO:0007669"/>
    <property type="project" value="TreeGrafter"/>
</dbReference>
<keyword evidence="3" id="KW-1185">Reference proteome</keyword>
<dbReference type="Proteomes" id="UP000541444">
    <property type="component" value="Unassembled WGS sequence"/>
</dbReference>
<organism evidence="2 3">
    <name type="scientific">Kingdonia uniflora</name>
    <dbReference type="NCBI Taxonomy" id="39325"/>
    <lineage>
        <taxon>Eukaryota</taxon>
        <taxon>Viridiplantae</taxon>
        <taxon>Streptophyta</taxon>
        <taxon>Embryophyta</taxon>
        <taxon>Tracheophyta</taxon>
        <taxon>Spermatophyta</taxon>
        <taxon>Magnoliopsida</taxon>
        <taxon>Ranunculales</taxon>
        <taxon>Circaeasteraceae</taxon>
        <taxon>Kingdonia</taxon>
    </lineage>
</organism>
<dbReference type="PANTHER" id="PTHR10992:SF1032">
    <property type="entry name" value="METHYLESTERASE 17"/>
    <property type="match status" value="1"/>
</dbReference>
<name>A0A7J7LQ65_9MAGN</name>